<protein>
    <submittedName>
        <fullName evidence="2">Endonuclease/exonuclease/phosphatase</fullName>
    </submittedName>
</protein>
<accession>W0RK32</accession>
<name>W0RK32_9BACT</name>
<dbReference type="STRING" id="861299.J421_2231"/>
<dbReference type="InterPro" id="IPR036691">
    <property type="entry name" value="Endo/exonu/phosph_ase_sf"/>
</dbReference>
<dbReference type="RefSeq" id="WP_104022514.1">
    <property type="nucleotide sequence ID" value="NZ_CP007128.1"/>
</dbReference>
<keyword evidence="2" id="KW-0540">Nuclease</keyword>
<dbReference type="PANTHER" id="PTHR14859:SF15">
    <property type="entry name" value="ENDONUCLEASE_EXONUCLEASE_PHOSPHATASE DOMAIN-CONTAINING PROTEIN"/>
    <property type="match status" value="1"/>
</dbReference>
<dbReference type="InParanoid" id="W0RK32"/>
<dbReference type="AlphaFoldDB" id="W0RK32"/>
<organism evidence="2 3">
    <name type="scientific">Gemmatirosa kalamazoonensis</name>
    <dbReference type="NCBI Taxonomy" id="861299"/>
    <lineage>
        <taxon>Bacteria</taxon>
        <taxon>Pseudomonadati</taxon>
        <taxon>Gemmatimonadota</taxon>
        <taxon>Gemmatimonadia</taxon>
        <taxon>Gemmatimonadales</taxon>
        <taxon>Gemmatimonadaceae</taxon>
        <taxon>Gemmatirosa</taxon>
    </lineage>
</organism>
<proteinExistence type="predicted"/>
<dbReference type="Proteomes" id="UP000019151">
    <property type="component" value="Chromosome"/>
</dbReference>
<dbReference type="PANTHER" id="PTHR14859">
    <property type="entry name" value="CALCOFLUOR WHITE HYPERSENSITIVE PROTEIN PRECURSOR"/>
    <property type="match status" value="1"/>
</dbReference>
<dbReference type="GO" id="GO:0004527">
    <property type="term" value="F:exonuclease activity"/>
    <property type="evidence" value="ECO:0007669"/>
    <property type="project" value="UniProtKB-KW"/>
</dbReference>
<dbReference type="PROSITE" id="PS51257">
    <property type="entry name" value="PROKAR_LIPOPROTEIN"/>
    <property type="match status" value="1"/>
</dbReference>
<dbReference type="Pfam" id="PF03372">
    <property type="entry name" value="Exo_endo_phos"/>
    <property type="match status" value="1"/>
</dbReference>
<reference evidence="2 3" key="1">
    <citation type="journal article" date="2014" name="Genome Announc.">
        <title>Genome Sequence and Methylome of Soil Bacterium Gemmatirosa kalamazoonensis KBS708T, a Member of the Rarely Cultivated Gemmatimonadetes Phylum.</title>
        <authorList>
            <person name="Debruyn J.M."/>
            <person name="Radosevich M."/>
            <person name="Wommack K.E."/>
            <person name="Polson S.W."/>
            <person name="Hauser L.J."/>
            <person name="Fawaz M.N."/>
            <person name="Korlach J."/>
            <person name="Tsai Y.C."/>
        </authorList>
    </citation>
    <scope>NUCLEOTIDE SEQUENCE [LARGE SCALE GENOMIC DNA]</scope>
    <source>
        <strain evidence="2 3">KBS708</strain>
    </source>
</reference>
<keyword evidence="2" id="KW-0378">Hydrolase</keyword>
<evidence type="ECO:0000259" key="1">
    <source>
        <dbReference type="Pfam" id="PF03372"/>
    </source>
</evidence>
<dbReference type="InterPro" id="IPR051916">
    <property type="entry name" value="GPI-anchor_lipid_remodeler"/>
</dbReference>
<dbReference type="GO" id="GO:0004519">
    <property type="term" value="F:endonuclease activity"/>
    <property type="evidence" value="ECO:0007669"/>
    <property type="project" value="UniProtKB-KW"/>
</dbReference>
<dbReference type="EMBL" id="CP007128">
    <property type="protein sequence ID" value="AHG89768.1"/>
    <property type="molecule type" value="Genomic_DNA"/>
</dbReference>
<dbReference type="SUPFAM" id="SSF56219">
    <property type="entry name" value="DNase I-like"/>
    <property type="match status" value="1"/>
</dbReference>
<evidence type="ECO:0000313" key="2">
    <source>
        <dbReference type="EMBL" id="AHG89768.1"/>
    </source>
</evidence>
<keyword evidence="2" id="KW-0255">Endonuclease</keyword>
<keyword evidence="2" id="KW-0269">Exonuclease</keyword>
<dbReference type="Gene3D" id="3.60.10.10">
    <property type="entry name" value="Endonuclease/exonuclease/phosphatase"/>
    <property type="match status" value="1"/>
</dbReference>
<dbReference type="HOGENOM" id="CLU_060500_5_0_0"/>
<keyword evidence="3" id="KW-1185">Reference proteome</keyword>
<dbReference type="GO" id="GO:0016020">
    <property type="term" value="C:membrane"/>
    <property type="evidence" value="ECO:0007669"/>
    <property type="project" value="GOC"/>
</dbReference>
<feature type="domain" description="Endonuclease/exonuclease/phosphatase" evidence="1">
    <location>
        <begin position="35"/>
        <end position="260"/>
    </location>
</feature>
<dbReference type="eggNOG" id="COG3568">
    <property type="taxonomic scope" value="Bacteria"/>
</dbReference>
<sequence length="274" mass="29551">MTDRRWLSLGVALAVAACAPHPGGAPAGPAALRVATYNIEYGGGDLERTAAALRALDVDVAALQEVDVHWAARSAFVDQATTLGERLGMRVRFAPIYTLPGADSVPREFGVALLTRYAIVRWRNDSLTRLSTQDANAAPTRMPGLLDATLDVRGTPVRVLVTHLDYRADPRVRAAQVAELLAVLDESRAPTLLFGDLNAPPDAPELRPLLGRLRDAWPDSAGTGLTYPADSPTKRIDYVLLSPHFRVRSATVPAVRASDHRPVVVDLRLVGEHP</sequence>
<dbReference type="GO" id="GO:0006506">
    <property type="term" value="P:GPI anchor biosynthetic process"/>
    <property type="evidence" value="ECO:0007669"/>
    <property type="project" value="TreeGrafter"/>
</dbReference>
<dbReference type="KEGG" id="gba:J421_2231"/>
<dbReference type="OrthoDB" id="9812856at2"/>
<gene>
    <name evidence="2" type="ORF">J421_2231</name>
</gene>
<evidence type="ECO:0000313" key="3">
    <source>
        <dbReference type="Proteomes" id="UP000019151"/>
    </source>
</evidence>
<dbReference type="InterPro" id="IPR005135">
    <property type="entry name" value="Endo/exonuclease/phosphatase"/>
</dbReference>